<evidence type="ECO:0000256" key="1">
    <source>
        <dbReference type="ARBA" id="ARBA00007274"/>
    </source>
</evidence>
<reference evidence="3" key="1">
    <citation type="submission" date="2023-05" db="EMBL/GenBank/DDBJ databases">
        <title>Anaerotaeda fermentans gen. nov., sp. nov., a novel anaerobic planctomycete of the new family within the order Sedimentisphaerales isolated from Taman Peninsula, Russia.</title>
        <authorList>
            <person name="Khomyakova M.A."/>
            <person name="Merkel A.Y."/>
            <person name="Slobodkin A.I."/>
        </authorList>
    </citation>
    <scope>NUCLEOTIDE SEQUENCE</scope>
    <source>
        <strain evidence="3">M17dextr</strain>
    </source>
</reference>
<dbReference type="PANTHER" id="PTHR43300">
    <property type="entry name" value="ACETYLTRANSFERASE"/>
    <property type="match status" value="1"/>
</dbReference>
<feature type="region of interest" description="Disordered" evidence="2">
    <location>
        <begin position="180"/>
        <end position="221"/>
    </location>
</feature>
<dbReference type="Proteomes" id="UP001431776">
    <property type="component" value="Unassembled WGS sequence"/>
</dbReference>
<dbReference type="CDD" id="cd04647">
    <property type="entry name" value="LbH_MAT_like"/>
    <property type="match status" value="1"/>
</dbReference>
<dbReference type="RefSeq" id="WP_349243628.1">
    <property type="nucleotide sequence ID" value="NZ_JASCXX010000003.1"/>
</dbReference>
<keyword evidence="4" id="KW-1185">Reference proteome</keyword>
<dbReference type="InterPro" id="IPR011004">
    <property type="entry name" value="Trimer_LpxA-like_sf"/>
</dbReference>
<proteinExistence type="inferred from homology"/>
<evidence type="ECO:0000256" key="2">
    <source>
        <dbReference type="SAM" id="MobiDB-lite"/>
    </source>
</evidence>
<organism evidence="3 4">
    <name type="scientific">Anaerobaca lacustris</name>
    <dbReference type="NCBI Taxonomy" id="3044600"/>
    <lineage>
        <taxon>Bacteria</taxon>
        <taxon>Pseudomonadati</taxon>
        <taxon>Planctomycetota</taxon>
        <taxon>Phycisphaerae</taxon>
        <taxon>Sedimentisphaerales</taxon>
        <taxon>Anaerobacaceae</taxon>
        <taxon>Anaerobaca</taxon>
    </lineage>
</organism>
<evidence type="ECO:0000313" key="3">
    <source>
        <dbReference type="EMBL" id="MDI6448222.1"/>
    </source>
</evidence>
<dbReference type="GO" id="GO:0016746">
    <property type="term" value="F:acyltransferase activity"/>
    <property type="evidence" value="ECO:0007669"/>
    <property type="project" value="UniProtKB-KW"/>
</dbReference>
<comment type="caution">
    <text evidence="3">The sequence shown here is derived from an EMBL/GenBank/DDBJ whole genome shotgun (WGS) entry which is preliminary data.</text>
</comment>
<name>A0AAW6TRC0_9BACT</name>
<dbReference type="InterPro" id="IPR050179">
    <property type="entry name" value="Trans_hexapeptide_repeat"/>
</dbReference>
<accession>A0AAW6TRC0</accession>
<dbReference type="EMBL" id="JASCXX010000003">
    <property type="protein sequence ID" value="MDI6448222.1"/>
    <property type="molecule type" value="Genomic_DNA"/>
</dbReference>
<dbReference type="EC" id="2.3.1.-" evidence="3"/>
<dbReference type="PANTHER" id="PTHR43300:SF11">
    <property type="entry name" value="ACETYLTRANSFERASE RV3034C-RELATED"/>
    <property type="match status" value="1"/>
</dbReference>
<gene>
    <name evidence="3" type="ORF">QJ522_04115</name>
</gene>
<dbReference type="SUPFAM" id="SSF51161">
    <property type="entry name" value="Trimeric LpxA-like enzymes"/>
    <property type="match status" value="1"/>
</dbReference>
<comment type="similarity">
    <text evidence="1">Belongs to the transferase hexapeptide repeat family.</text>
</comment>
<dbReference type="Gene3D" id="2.160.10.10">
    <property type="entry name" value="Hexapeptide repeat proteins"/>
    <property type="match status" value="1"/>
</dbReference>
<keyword evidence="3" id="KW-0012">Acyltransferase</keyword>
<dbReference type="AlphaFoldDB" id="A0AAW6TRC0"/>
<evidence type="ECO:0000313" key="4">
    <source>
        <dbReference type="Proteomes" id="UP001431776"/>
    </source>
</evidence>
<sequence length="221" mass="23945">MCRVMHWLTYRAALLCLVAYYHIAGPPRILRFSPPLNRAILKAFGAEIGDSGVRVLAPIVLHASERGYANLTIADGCILVGNVFLDLSARIILEEGVSLAPDTTIMTHNNYNYNDFLDKRLAHTCGEKDVRIKRGAGIKANTLVAMGVTIGYDAVVAGGAVVLRDVPDRTLVAGVPARPVVGLSHGRPRTSSEDETTEGHSTMPEPVSKNHLSPSRRNEPR</sequence>
<keyword evidence="3" id="KW-0808">Transferase</keyword>
<protein>
    <submittedName>
        <fullName evidence="3">Acyltransferase</fullName>
        <ecNumber evidence="3">2.3.1.-</ecNumber>
    </submittedName>
</protein>